<evidence type="ECO:0000313" key="2">
    <source>
        <dbReference type="Proteomes" id="UP000030428"/>
    </source>
</evidence>
<accession>A0A4E0QVW8</accession>
<dbReference type="Proteomes" id="UP000030428">
    <property type="component" value="Unassembled WGS sequence"/>
</dbReference>
<name>A0A4E0QVW8_9GAMM</name>
<keyword evidence="2" id="KW-1185">Reference proteome</keyword>
<organism evidence="1 2">
    <name type="scientific">Candidatus Thiomargarita nelsonii</name>
    <dbReference type="NCBI Taxonomy" id="1003181"/>
    <lineage>
        <taxon>Bacteria</taxon>
        <taxon>Pseudomonadati</taxon>
        <taxon>Pseudomonadota</taxon>
        <taxon>Gammaproteobacteria</taxon>
        <taxon>Thiotrichales</taxon>
        <taxon>Thiotrichaceae</taxon>
        <taxon>Thiomargarita</taxon>
    </lineage>
</organism>
<dbReference type="AlphaFoldDB" id="A0A4E0QVW8"/>
<gene>
    <name evidence="1" type="ORF">PN36_11965</name>
</gene>
<evidence type="ECO:0000313" key="1">
    <source>
        <dbReference type="EMBL" id="TGO03135.1"/>
    </source>
</evidence>
<reference evidence="1 2" key="1">
    <citation type="journal article" date="2016" name="Front. Microbiol.">
        <title>Single-Cell (Meta-)Genomics of a Dimorphic Candidatus Thiomargarita nelsonii Reveals Genomic Plasticity.</title>
        <authorList>
            <person name="Flood B.E."/>
            <person name="Fliss P."/>
            <person name="Jones D.S."/>
            <person name="Dick G.J."/>
            <person name="Jain S."/>
            <person name="Kaster A.K."/>
            <person name="Winkel M."/>
            <person name="Mussmann M."/>
            <person name="Bailey J."/>
        </authorList>
    </citation>
    <scope>NUCLEOTIDE SEQUENCE [LARGE SCALE GENOMIC DNA]</scope>
    <source>
        <strain evidence="1">Hydrate Ridge</strain>
    </source>
</reference>
<dbReference type="EMBL" id="JSZA02000037">
    <property type="protein sequence ID" value="TGO03135.1"/>
    <property type="molecule type" value="Genomic_DNA"/>
</dbReference>
<comment type="caution">
    <text evidence="1">The sequence shown here is derived from an EMBL/GenBank/DDBJ whole genome shotgun (WGS) entry which is preliminary data.</text>
</comment>
<protein>
    <submittedName>
        <fullName evidence="1">Uncharacterized protein</fullName>
    </submittedName>
</protein>
<sequence>MEKSQAKCRQSSAWTMWTSGWLQTRYVAFADNRRIGAALSNAAGTAHWKEGDAFSHVQMKRYWSSSPITSRPGAIWSLNMRGRLDF</sequence>
<proteinExistence type="predicted"/>